<dbReference type="RefSeq" id="WP_189355066.1">
    <property type="nucleotide sequence ID" value="NZ_BMYU01000001.1"/>
</dbReference>
<proteinExistence type="predicted"/>
<reference evidence="2" key="1">
    <citation type="journal article" date="2019" name="Int. J. Syst. Evol. Microbiol.">
        <title>The Global Catalogue of Microorganisms (GCM) 10K type strain sequencing project: providing services to taxonomists for standard genome sequencing and annotation.</title>
        <authorList>
            <consortium name="The Broad Institute Genomics Platform"/>
            <consortium name="The Broad Institute Genome Sequencing Center for Infectious Disease"/>
            <person name="Wu L."/>
            <person name="Ma J."/>
        </authorList>
    </citation>
    <scope>NUCLEOTIDE SEQUENCE [LARGE SCALE GENOMIC DNA]</scope>
    <source>
        <strain evidence="2">KCTC 23917</strain>
    </source>
</reference>
<sequence length="215" mass="24212">MTDLQCHFSDGADRAVWQPCWLAWENLQQAILQAQGEPAYLQAKTGNLSLLAQAVAIAGGCAVQDFQTLNSSVRGKSADGWQGRLDLWLSVGRQIHAVQASQQWLDWRRQDKQHIIRHELQNLQQTLQKMSLPPRWQPAGLLIIPWFSRRKEGDAALTDEQCRQLHEELCQVAAVSVVSYFPAATRRLSSSEGERWLPGCSLIWQNLPPAPQPLS</sequence>
<comment type="caution">
    <text evidence="1">The sequence shown here is derived from an EMBL/GenBank/DDBJ whole genome shotgun (WGS) entry which is preliminary data.</text>
</comment>
<dbReference type="EMBL" id="BMYU01000001">
    <property type="protein sequence ID" value="GGX28127.1"/>
    <property type="molecule type" value="Genomic_DNA"/>
</dbReference>
<organism evidence="1 2">
    <name type="scientific">Undibacterium squillarum</name>
    <dbReference type="NCBI Taxonomy" id="1131567"/>
    <lineage>
        <taxon>Bacteria</taxon>
        <taxon>Pseudomonadati</taxon>
        <taxon>Pseudomonadota</taxon>
        <taxon>Betaproteobacteria</taxon>
        <taxon>Burkholderiales</taxon>
        <taxon>Oxalobacteraceae</taxon>
        <taxon>Undibacterium</taxon>
    </lineage>
</organism>
<evidence type="ECO:0000313" key="1">
    <source>
        <dbReference type="EMBL" id="GGX28127.1"/>
    </source>
</evidence>
<name>A0ABQ2XQS1_9BURK</name>
<accession>A0ABQ2XQS1</accession>
<dbReference type="Proteomes" id="UP000653343">
    <property type="component" value="Unassembled WGS sequence"/>
</dbReference>
<gene>
    <name evidence="1" type="ORF">GCM10010946_01060</name>
</gene>
<evidence type="ECO:0000313" key="2">
    <source>
        <dbReference type="Proteomes" id="UP000653343"/>
    </source>
</evidence>
<keyword evidence="2" id="KW-1185">Reference proteome</keyword>
<protein>
    <submittedName>
        <fullName evidence="1">Uncharacterized protein</fullName>
    </submittedName>
</protein>